<protein>
    <submittedName>
        <fullName evidence="5">CCDC173 protein</fullName>
    </submittedName>
</protein>
<evidence type="ECO:0000256" key="2">
    <source>
        <dbReference type="SAM" id="Coils"/>
    </source>
</evidence>
<evidence type="ECO:0000256" key="3">
    <source>
        <dbReference type="SAM" id="MobiDB-lite"/>
    </source>
</evidence>
<evidence type="ECO:0000313" key="5">
    <source>
        <dbReference type="EMBL" id="CAH1237922.1"/>
    </source>
</evidence>
<keyword evidence="1 2" id="KW-0175">Coiled coil</keyword>
<keyword evidence="6" id="KW-1185">Reference proteome</keyword>
<dbReference type="AlphaFoldDB" id="A0A8J9VD21"/>
<dbReference type="GO" id="GO:0005879">
    <property type="term" value="C:axonemal microtubule"/>
    <property type="evidence" value="ECO:0007669"/>
    <property type="project" value="TreeGrafter"/>
</dbReference>
<dbReference type="EMBL" id="OV696695">
    <property type="protein sequence ID" value="CAH1237922.1"/>
    <property type="molecule type" value="Genomic_DNA"/>
</dbReference>
<name>A0A8J9VD21_BRALA</name>
<accession>A0A8J9VD21</accession>
<dbReference type="Pfam" id="PF13868">
    <property type="entry name" value="TPH"/>
    <property type="match status" value="1"/>
</dbReference>
<dbReference type="InterPro" id="IPR039986">
    <property type="entry name" value="CFAP210"/>
</dbReference>
<dbReference type="PANTHER" id="PTHR28663">
    <property type="entry name" value="COILED-COIL DOMAIN-CONTAINING PROTEIN 173"/>
    <property type="match status" value="1"/>
</dbReference>
<feature type="coiled-coil region" evidence="2">
    <location>
        <begin position="255"/>
        <end position="310"/>
    </location>
</feature>
<gene>
    <name evidence="5" type="primary">CCDC173</name>
    <name evidence="5" type="ORF">BLAG_LOCUS2707</name>
</gene>
<proteinExistence type="predicted"/>
<dbReference type="Proteomes" id="UP000838412">
    <property type="component" value="Chromosome 10"/>
</dbReference>
<feature type="coiled-coil region" evidence="2">
    <location>
        <begin position="132"/>
        <end position="195"/>
    </location>
</feature>
<organism evidence="5 6">
    <name type="scientific">Branchiostoma lanceolatum</name>
    <name type="common">Common lancelet</name>
    <name type="synonym">Amphioxus lanceolatum</name>
    <dbReference type="NCBI Taxonomy" id="7740"/>
    <lineage>
        <taxon>Eukaryota</taxon>
        <taxon>Metazoa</taxon>
        <taxon>Chordata</taxon>
        <taxon>Cephalochordata</taxon>
        <taxon>Leptocardii</taxon>
        <taxon>Amphioxiformes</taxon>
        <taxon>Branchiostomatidae</taxon>
        <taxon>Branchiostoma</taxon>
    </lineage>
</organism>
<feature type="region of interest" description="Disordered" evidence="3">
    <location>
        <begin position="1"/>
        <end position="47"/>
    </location>
</feature>
<feature type="coiled-coil region" evidence="2">
    <location>
        <begin position="346"/>
        <end position="420"/>
    </location>
</feature>
<sequence length="570" mass="66374">MATRTMSKSAEVIRHGRRQGQARTPPPSGPPQAEGAQHTEFQVPGGTDLRDVMVMSKKDFERIHGTLTQGTMQNREAQKAQRIRQDKEALHSRSKDVVKNWANTIAGQRQKRLEARKIREDHEEAERVQVDIEEAKYQAEQRRKAIEKAKTQQYYQTDRVKGFHGALLLTEVLKERDAQVELKQAKERANQGKDRELLRKFQEDRERAILEDQMAASKRYQERATVANFQINQIQEHHQALAGEEREDRREGQEIQRLARLHEWERRKLDDLRRQEKMELMMAHQEHTSNRDAIRAIEQQKEEEEDEEIRLFAAAKKKMTKLRRERESEMFKKVQDHRDKMVDLLSKQLKKKVDNEDERIAKAVTEQEAKMEADRVEKEEKIKAELKSIAEHRAQVMAQEEQARREKERKDQEVLELKMEADKIFQAKQEDRQRKQLQDRKNLASTHLKQAGVQKEVLVKKKQEDLEYDRKNFDLIAVEEQQFQEYAGHVIKKAVDGGRNPYPLIKAAREGAGGGKGPLFDGKGGIRPSYMATDGQGTQLSAYQGPTTEDVKNLHIAPADKAKKRLGFVW</sequence>
<dbReference type="PANTHER" id="PTHR28663:SF1">
    <property type="entry name" value="CILIA- AND FLAGELLA- ASSOCIATED PROTEIN 210"/>
    <property type="match status" value="1"/>
</dbReference>
<evidence type="ECO:0000256" key="1">
    <source>
        <dbReference type="ARBA" id="ARBA00023054"/>
    </source>
</evidence>
<evidence type="ECO:0000313" key="6">
    <source>
        <dbReference type="Proteomes" id="UP000838412"/>
    </source>
</evidence>
<reference evidence="5" key="1">
    <citation type="submission" date="2022-01" db="EMBL/GenBank/DDBJ databases">
        <authorList>
            <person name="Braso-Vives M."/>
        </authorList>
    </citation>
    <scope>NUCLEOTIDE SEQUENCE</scope>
</reference>
<dbReference type="OrthoDB" id="331765at2759"/>
<feature type="domain" description="Trichohyalin-plectin-homology" evidence="4">
    <location>
        <begin position="155"/>
        <end position="493"/>
    </location>
</feature>
<dbReference type="InterPro" id="IPR043597">
    <property type="entry name" value="TPH_dom"/>
</dbReference>
<evidence type="ECO:0000259" key="4">
    <source>
        <dbReference type="Pfam" id="PF13868"/>
    </source>
</evidence>